<dbReference type="Pfam" id="PF00034">
    <property type="entry name" value="Cytochrom_C"/>
    <property type="match status" value="2"/>
</dbReference>
<sequence>MLRWPSVVLLSWFAGAAIADEIPDAVQACSVCHGMHGEGTAQGPVLAGLSASYISAQVANFNSRRRSNALMGPMAEAYASADLLQPAAAYFAAQGKPPVLQVRGQNLVAAPAEKLYYQGDMARDIPACFSCHGPSAIGGGPFPRLAGQQAAYLEAQLHAWRKGERSGDPDGMMAAIAKRLNDKDITALASYLAAIR</sequence>
<comment type="PTM">
    <text evidence="4">Binds 2 heme c groups covalently per subunit.</text>
</comment>
<feature type="binding site" description="axial binding residue" evidence="5">
    <location>
        <position position="33"/>
    </location>
    <ligand>
        <name>heme c</name>
        <dbReference type="ChEBI" id="CHEBI:61717"/>
        <label>1</label>
    </ligand>
    <ligandPart>
        <name>Fe</name>
        <dbReference type="ChEBI" id="CHEBI:18248"/>
    </ligandPart>
</feature>
<feature type="signal peptide" evidence="6">
    <location>
        <begin position="1"/>
        <end position="19"/>
    </location>
</feature>
<dbReference type="RefSeq" id="WP_088421778.1">
    <property type="nucleotide sequence ID" value="NZ_NJBA01000018.1"/>
</dbReference>
<evidence type="ECO:0000256" key="3">
    <source>
        <dbReference type="ARBA" id="ARBA00023004"/>
    </source>
</evidence>
<dbReference type="InterPro" id="IPR050597">
    <property type="entry name" value="Cytochrome_c_Oxidase_Subunit"/>
</dbReference>
<accession>A0A246F334</accession>
<evidence type="ECO:0000313" key="8">
    <source>
        <dbReference type="EMBL" id="OWP47436.1"/>
    </source>
</evidence>
<dbReference type="PROSITE" id="PS51007">
    <property type="entry name" value="CYTC"/>
    <property type="match status" value="1"/>
</dbReference>
<dbReference type="InterPro" id="IPR009056">
    <property type="entry name" value="Cyt_c-like_dom"/>
</dbReference>
<comment type="caution">
    <text evidence="8">The sequence shown here is derived from an EMBL/GenBank/DDBJ whole genome shotgun (WGS) entry which is preliminary data.</text>
</comment>
<dbReference type="EMBL" id="NJBA01000018">
    <property type="protein sequence ID" value="OWP47436.1"/>
    <property type="molecule type" value="Genomic_DNA"/>
</dbReference>
<dbReference type="AlphaFoldDB" id="A0A246F334"/>
<keyword evidence="1 4" id="KW-0349">Heme</keyword>
<dbReference type="GO" id="GO:0009055">
    <property type="term" value="F:electron transfer activity"/>
    <property type="evidence" value="ECO:0007669"/>
    <property type="project" value="InterPro"/>
</dbReference>
<feature type="binding site" description="covalent" evidence="4">
    <location>
        <position position="29"/>
    </location>
    <ligand>
        <name>heme c</name>
        <dbReference type="ChEBI" id="CHEBI:61717"/>
        <label>1</label>
    </ligand>
</feature>
<dbReference type="Proteomes" id="UP000198145">
    <property type="component" value="Unassembled WGS sequence"/>
</dbReference>
<dbReference type="SUPFAM" id="SSF46626">
    <property type="entry name" value="Cytochrome c"/>
    <property type="match status" value="2"/>
</dbReference>
<dbReference type="GO" id="GO:0020037">
    <property type="term" value="F:heme binding"/>
    <property type="evidence" value="ECO:0007669"/>
    <property type="project" value="InterPro"/>
</dbReference>
<dbReference type="PIRSF" id="PIRSF000005">
    <property type="entry name" value="Cytochrome_c4"/>
    <property type="match status" value="1"/>
</dbReference>
<evidence type="ECO:0000256" key="6">
    <source>
        <dbReference type="SAM" id="SignalP"/>
    </source>
</evidence>
<organism evidence="8 9">
    <name type="scientific">Pseudomonas nitroreducens</name>
    <dbReference type="NCBI Taxonomy" id="46680"/>
    <lineage>
        <taxon>Bacteria</taxon>
        <taxon>Pseudomonadati</taxon>
        <taxon>Pseudomonadota</taxon>
        <taxon>Gammaproteobacteria</taxon>
        <taxon>Pseudomonadales</taxon>
        <taxon>Pseudomonadaceae</taxon>
        <taxon>Pseudomonas</taxon>
    </lineage>
</organism>
<evidence type="ECO:0000256" key="4">
    <source>
        <dbReference type="PIRSR" id="PIRSR000005-1"/>
    </source>
</evidence>
<keyword evidence="2 5" id="KW-0479">Metal-binding</keyword>
<feature type="binding site" description="covalent" evidence="4">
    <location>
        <position position="131"/>
    </location>
    <ligand>
        <name>heme c</name>
        <dbReference type="ChEBI" id="CHEBI:61717"/>
        <label>2</label>
    </ligand>
</feature>
<reference evidence="8 9" key="1">
    <citation type="submission" date="2017-06" db="EMBL/GenBank/DDBJ databases">
        <title>Draft genome of Pseudomonas nitroreducens DF05.</title>
        <authorList>
            <person name="Iyer R."/>
        </authorList>
    </citation>
    <scope>NUCLEOTIDE SEQUENCE [LARGE SCALE GENOMIC DNA]</scope>
    <source>
        <strain evidence="8 9">DF05</strain>
    </source>
</reference>
<protein>
    <submittedName>
        <fullName evidence="8">Cytochrome c</fullName>
    </submittedName>
</protein>
<proteinExistence type="predicted"/>
<feature type="binding site" description="covalent" evidence="4">
    <location>
        <position position="32"/>
    </location>
    <ligand>
        <name>heme c</name>
        <dbReference type="ChEBI" id="CHEBI:61717"/>
        <label>1</label>
    </ligand>
</feature>
<dbReference type="Gene3D" id="1.10.760.10">
    <property type="entry name" value="Cytochrome c-like domain"/>
    <property type="match status" value="2"/>
</dbReference>
<gene>
    <name evidence="8" type="ORF">CEG18_28715</name>
</gene>
<evidence type="ECO:0000256" key="5">
    <source>
        <dbReference type="PIRSR" id="PIRSR000005-2"/>
    </source>
</evidence>
<feature type="chain" id="PRO_5012760799" evidence="6">
    <location>
        <begin position="20"/>
        <end position="196"/>
    </location>
</feature>
<evidence type="ECO:0000313" key="9">
    <source>
        <dbReference type="Proteomes" id="UP000198145"/>
    </source>
</evidence>
<evidence type="ECO:0000256" key="2">
    <source>
        <dbReference type="ARBA" id="ARBA00022723"/>
    </source>
</evidence>
<feature type="binding site" description="axial binding residue" evidence="5">
    <location>
        <position position="173"/>
    </location>
    <ligand>
        <name>heme c</name>
        <dbReference type="ChEBI" id="CHEBI:61717"/>
        <label>2</label>
    </ligand>
    <ligandPart>
        <name>Fe</name>
        <dbReference type="ChEBI" id="CHEBI:18248"/>
    </ligandPart>
</feature>
<feature type="domain" description="Cytochrome c" evidence="7">
    <location>
        <begin position="10"/>
        <end position="196"/>
    </location>
</feature>
<dbReference type="PANTHER" id="PTHR33751:SF11">
    <property type="entry name" value="BLL4483 PROTEIN"/>
    <property type="match status" value="1"/>
</dbReference>
<name>A0A246F334_PSENT</name>
<feature type="binding site" description="axial binding residue" evidence="5">
    <location>
        <position position="71"/>
    </location>
    <ligand>
        <name>heme c</name>
        <dbReference type="ChEBI" id="CHEBI:61717"/>
        <label>1</label>
    </ligand>
    <ligandPart>
        <name>Fe</name>
        <dbReference type="ChEBI" id="CHEBI:18248"/>
    </ligandPart>
</feature>
<feature type="binding site" description="covalent" evidence="4">
    <location>
        <position position="128"/>
    </location>
    <ligand>
        <name>heme c</name>
        <dbReference type="ChEBI" id="CHEBI:61717"/>
        <label>2</label>
    </ligand>
</feature>
<dbReference type="PANTHER" id="PTHR33751">
    <property type="entry name" value="CBB3-TYPE CYTOCHROME C OXIDASE SUBUNIT FIXP"/>
    <property type="match status" value="1"/>
</dbReference>
<dbReference type="InterPro" id="IPR024167">
    <property type="entry name" value="Cytochrome_c4-like"/>
</dbReference>
<evidence type="ECO:0000259" key="7">
    <source>
        <dbReference type="PROSITE" id="PS51007"/>
    </source>
</evidence>
<dbReference type="InterPro" id="IPR036909">
    <property type="entry name" value="Cyt_c-like_dom_sf"/>
</dbReference>
<evidence type="ECO:0000256" key="1">
    <source>
        <dbReference type="ARBA" id="ARBA00022617"/>
    </source>
</evidence>
<dbReference type="GO" id="GO:0042597">
    <property type="term" value="C:periplasmic space"/>
    <property type="evidence" value="ECO:0007669"/>
    <property type="project" value="InterPro"/>
</dbReference>
<keyword evidence="3 5" id="KW-0408">Iron</keyword>
<keyword evidence="6" id="KW-0732">Signal</keyword>
<dbReference type="GO" id="GO:0005506">
    <property type="term" value="F:iron ion binding"/>
    <property type="evidence" value="ECO:0007669"/>
    <property type="project" value="InterPro"/>
</dbReference>
<feature type="binding site" description="axial binding residue" evidence="5">
    <location>
        <position position="132"/>
    </location>
    <ligand>
        <name>heme c</name>
        <dbReference type="ChEBI" id="CHEBI:61717"/>
        <label>2</label>
    </ligand>
    <ligandPart>
        <name>Fe</name>
        <dbReference type="ChEBI" id="CHEBI:18248"/>
    </ligandPart>
</feature>